<feature type="transmembrane region" description="Helical" evidence="5">
    <location>
        <begin position="252"/>
        <end position="276"/>
    </location>
</feature>
<keyword evidence="2 6" id="KW-0732">Signal</keyword>
<protein>
    <recommendedName>
        <fullName evidence="9">Ig-like domain-containing protein</fullName>
    </recommendedName>
</protein>
<dbReference type="PANTHER" id="PTHR12080:SF55">
    <property type="entry name" value="LYMPHOCYTE FUNCTION-ASSOCIATED ANTIGEN 3"/>
    <property type="match status" value="1"/>
</dbReference>
<dbReference type="Gene3D" id="2.60.40.10">
    <property type="entry name" value="Immunoglobulins"/>
    <property type="match status" value="2"/>
</dbReference>
<keyword evidence="5" id="KW-1133">Transmembrane helix</keyword>
<dbReference type="OrthoDB" id="10420411at2759"/>
<evidence type="ECO:0000313" key="7">
    <source>
        <dbReference type="EMBL" id="PIO30730.1"/>
    </source>
</evidence>
<evidence type="ECO:0000256" key="4">
    <source>
        <dbReference type="ARBA" id="ARBA00023180"/>
    </source>
</evidence>
<gene>
    <name evidence="7" type="ORF">AB205_0066140</name>
</gene>
<dbReference type="GO" id="GO:0016020">
    <property type="term" value="C:membrane"/>
    <property type="evidence" value="ECO:0007669"/>
    <property type="project" value="UniProtKB-SubCell"/>
</dbReference>
<keyword evidence="5" id="KW-0812">Transmembrane</keyword>
<feature type="signal peptide" evidence="6">
    <location>
        <begin position="1"/>
        <end position="18"/>
    </location>
</feature>
<evidence type="ECO:0008006" key="9">
    <source>
        <dbReference type="Google" id="ProtNLM"/>
    </source>
</evidence>
<keyword evidence="3 5" id="KW-0472">Membrane</keyword>
<evidence type="ECO:0000313" key="8">
    <source>
        <dbReference type="Proteomes" id="UP000228934"/>
    </source>
</evidence>
<feature type="chain" id="PRO_5013876838" description="Ig-like domain-containing protein" evidence="6">
    <location>
        <begin position="19"/>
        <end position="284"/>
    </location>
</feature>
<dbReference type="InterPro" id="IPR015631">
    <property type="entry name" value="CD2/SLAM_rcpt"/>
</dbReference>
<comment type="subcellular location">
    <subcellularLocation>
        <location evidence="1">Membrane</location>
    </subcellularLocation>
</comment>
<dbReference type="Proteomes" id="UP000228934">
    <property type="component" value="Unassembled WGS sequence"/>
</dbReference>
<dbReference type="AlphaFoldDB" id="A0A2G9RS85"/>
<accession>A0A2G9RS85</accession>
<proteinExistence type="predicted"/>
<evidence type="ECO:0000256" key="6">
    <source>
        <dbReference type="SAM" id="SignalP"/>
    </source>
</evidence>
<dbReference type="SUPFAM" id="SSF48726">
    <property type="entry name" value="Immunoglobulin"/>
    <property type="match status" value="1"/>
</dbReference>
<dbReference type="PANTHER" id="PTHR12080">
    <property type="entry name" value="SIGNALING LYMPHOCYTIC ACTIVATION MOLECULE"/>
    <property type="match status" value="1"/>
</dbReference>
<evidence type="ECO:0000256" key="3">
    <source>
        <dbReference type="ARBA" id="ARBA00023136"/>
    </source>
</evidence>
<evidence type="ECO:0000256" key="1">
    <source>
        <dbReference type="ARBA" id="ARBA00004370"/>
    </source>
</evidence>
<dbReference type="InterPro" id="IPR013783">
    <property type="entry name" value="Ig-like_fold"/>
</dbReference>
<reference evidence="8" key="1">
    <citation type="journal article" date="2017" name="Nat. Commun.">
        <title>The North American bullfrog draft genome provides insight into hormonal regulation of long noncoding RNA.</title>
        <authorList>
            <person name="Hammond S.A."/>
            <person name="Warren R.L."/>
            <person name="Vandervalk B.P."/>
            <person name="Kucuk E."/>
            <person name="Khan H."/>
            <person name="Gibb E.A."/>
            <person name="Pandoh P."/>
            <person name="Kirk H."/>
            <person name="Zhao Y."/>
            <person name="Jones M."/>
            <person name="Mungall A.J."/>
            <person name="Coope R."/>
            <person name="Pleasance S."/>
            <person name="Moore R.A."/>
            <person name="Holt R.A."/>
            <person name="Round J.M."/>
            <person name="Ohora S."/>
            <person name="Walle B.V."/>
            <person name="Veldhoen N."/>
            <person name="Helbing C.C."/>
            <person name="Birol I."/>
        </authorList>
    </citation>
    <scope>NUCLEOTIDE SEQUENCE [LARGE SCALE GENOMIC DNA]</scope>
</reference>
<organism evidence="7 8">
    <name type="scientific">Aquarana catesbeiana</name>
    <name type="common">American bullfrog</name>
    <name type="synonym">Rana catesbeiana</name>
    <dbReference type="NCBI Taxonomy" id="8400"/>
    <lineage>
        <taxon>Eukaryota</taxon>
        <taxon>Metazoa</taxon>
        <taxon>Chordata</taxon>
        <taxon>Craniata</taxon>
        <taxon>Vertebrata</taxon>
        <taxon>Euteleostomi</taxon>
        <taxon>Amphibia</taxon>
        <taxon>Batrachia</taxon>
        <taxon>Anura</taxon>
        <taxon>Neobatrachia</taxon>
        <taxon>Ranoidea</taxon>
        <taxon>Ranidae</taxon>
        <taxon>Aquarana</taxon>
    </lineage>
</organism>
<sequence length="284" mass="32201">MDSIVLPVILLLTHGVTSESFDKTIIVGHKEEEVSLLLPEHLLNQTEYIWKKKEDHIATSFGNGSLNIPQSSYRERLSCAHGGSLIIKALCWEDGDEYSVDIMAIDNSRSLIQYRVIVQIHKYIRHDTGPTLVNATVGENIILPLEDGIIEKSEIEEIDWLTERWVYLAATTVDGNFRILEKMYEGSLSSSPNGSLIFSNVMKRNEGVYRACILSNKGKIVERMYQVNIFEPHLETSVEKRTSTESASENTIFFPVLTSICIVTIFLIIIIGYFIYQHKSKKVS</sequence>
<dbReference type="EMBL" id="KV934619">
    <property type="protein sequence ID" value="PIO30730.1"/>
    <property type="molecule type" value="Genomic_DNA"/>
</dbReference>
<keyword evidence="8" id="KW-1185">Reference proteome</keyword>
<keyword evidence="4" id="KW-0325">Glycoprotein</keyword>
<evidence type="ECO:0000256" key="2">
    <source>
        <dbReference type="ARBA" id="ARBA00022729"/>
    </source>
</evidence>
<dbReference type="InterPro" id="IPR036179">
    <property type="entry name" value="Ig-like_dom_sf"/>
</dbReference>
<name>A0A2G9RS85_AQUCT</name>
<evidence type="ECO:0000256" key="5">
    <source>
        <dbReference type="SAM" id="Phobius"/>
    </source>
</evidence>